<reference evidence="1" key="2">
    <citation type="submission" date="2021-04" db="EMBL/GenBank/DDBJ databases">
        <title>Isolation and genomic analysis of the ibuprofen-degrading bacterium Sphingomonas strain MPO218.</title>
        <authorList>
            <person name="Aulestia M."/>
            <person name="Flores A."/>
            <person name="Mangas E.L."/>
            <person name="Perez-Pulido A.J."/>
            <person name="Santero E."/>
            <person name="Camacho E.M."/>
        </authorList>
    </citation>
    <scope>NUCLEOTIDE SEQUENCE</scope>
    <source>
        <strain evidence="1">MPO218</strain>
    </source>
</reference>
<dbReference type="AlphaFoldDB" id="A0A975CZQ7"/>
<protein>
    <submittedName>
        <fullName evidence="1">Uncharacterized protein</fullName>
    </submittedName>
</protein>
<reference evidence="1" key="1">
    <citation type="submission" date="2020-07" db="EMBL/GenBank/DDBJ databases">
        <authorList>
            <person name="Camacho E."/>
        </authorList>
    </citation>
    <scope>NUCLEOTIDE SEQUENCE</scope>
    <source>
        <strain evidence="1">MPO218</strain>
    </source>
</reference>
<dbReference type="Proteomes" id="UP000664914">
    <property type="component" value="Chromosome"/>
</dbReference>
<dbReference type="RefSeq" id="WP_157034317.1">
    <property type="nucleotide sequence ID" value="NZ_CP059319.1"/>
</dbReference>
<evidence type="ECO:0000313" key="1">
    <source>
        <dbReference type="EMBL" id="QTH20229.1"/>
    </source>
</evidence>
<accession>A0A975CZQ7</accession>
<sequence length="293" mass="32093">MEFALRSDPANERLALGLGSAQRRAARSQELLERFAATGSIDLIRYRLISGSDIYAVEAVADSVHAFQRSFTGAADFLKAGPKAKAKYSREIEAKTRLNFAYTYPGSLGIVLAVENERDLLKGELDEVIDVFSEFLDVSDSDAAVDASRHLGPALVTQLCRWVDVNAKWETAVDLVIKRPDGVQRGQFIEKNRFFDLSTIFHNAKDEEPNTFDAKGILVGLDIEIGKFHLVVPGGESFQGGLADDFVKEKTTVGAPYLATINEKVSRVVATGNETRSLKLQKLVPVSTKEGSP</sequence>
<name>A0A975CZQ7_9SPHN</name>
<dbReference type="EMBL" id="CP059319">
    <property type="protein sequence ID" value="QTH20229.1"/>
    <property type="molecule type" value="Genomic_DNA"/>
</dbReference>
<evidence type="ECO:0000313" key="2">
    <source>
        <dbReference type="Proteomes" id="UP000664914"/>
    </source>
</evidence>
<proteinExistence type="predicted"/>
<gene>
    <name evidence="1" type="ORF">HRJ34_18010</name>
</gene>
<organism evidence="1 2">
    <name type="scientific">Rhizorhabdus wittichii</name>
    <dbReference type="NCBI Taxonomy" id="160791"/>
    <lineage>
        <taxon>Bacteria</taxon>
        <taxon>Pseudomonadati</taxon>
        <taxon>Pseudomonadota</taxon>
        <taxon>Alphaproteobacteria</taxon>
        <taxon>Sphingomonadales</taxon>
        <taxon>Sphingomonadaceae</taxon>
        <taxon>Rhizorhabdus</taxon>
    </lineage>
</organism>